<sequence length="290" mass="32214">MAVTSRLLRLSNSSLIPTTINTISRNFTSQTTLHSSPLWNDNSNNNKPSMLRKRRNVHWVFLGCPGVGKGTYATRLSKLLDVPHIATGDLVRDELASSGSLSPQIAEIVNSGKLVSDEIIVDLLSKRLESGEAKGESGFILDGFPRTIRQAEILEGVVDIDLVVNLKLREEALLAKCLGRRICSHCGENYNVACIDIEGDEESPRLYMAPLLPPDECASKLISRPDDKEEVVRERLRIYNELTRPVEDFYRKRGKLLQFNLPGGIPESWPKLLQALNLDDDHEDGQSAAA</sequence>
<dbReference type="NCBIfam" id="TIGR01351">
    <property type="entry name" value="adk"/>
    <property type="match status" value="1"/>
</dbReference>
<keyword evidence="7 9" id="KW-0418">Kinase</keyword>
<comment type="similarity">
    <text evidence="2 9">Belongs to the adenylate kinase family.</text>
</comment>
<dbReference type="PRINTS" id="PR00094">
    <property type="entry name" value="ADENYLTKNASE"/>
</dbReference>
<keyword evidence="5 9" id="KW-0808">Transferase</keyword>
<dbReference type="PROSITE" id="PS00113">
    <property type="entry name" value="ADENYLATE_KINASE"/>
    <property type="match status" value="1"/>
</dbReference>
<dbReference type="GO" id="GO:0005739">
    <property type="term" value="C:mitochondrion"/>
    <property type="evidence" value="ECO:0000318"/>
    <property type="project" value="GO_Central"/>
</dbReference>
<dbReference type="InterPro" id="IPR033690">
    <property type="entry name" value="Adenylat_kinase_CS"/>
</dbReference>
<dbReference type="InterPro" id="IPR027417">
    <property type="entry name" value="P-loop_NTPase"/>
</dbReference>
<organism evidence="10 11">
    <name type="scientific">Spinacia oleracea</name>
    <name type="common">Spinach</name>
    <dbReference type="NCBI Taxonomy" id="3562"/>
    <lineage>
        <taxon>Eukaryota</taxon>
        <taxon>Viridiplantae</taxon>
        <taxon>Streptophyta</taxon>
        <taxon>Embryophyta</taxon>
        <taxon>Tracheophyta</taxon>
        <taxon>Spermatophyta</taxon>
        <taxon>Magnoliopsida</taxon>
        <taxon>eudicotyledons</taxon>
        <taxon>Gunneridae</taxon>
        <taxon>Pentapetalae</taxon>
        <taxon>Caryophyllales</taxon>
        <taxon>Chenopodiaceae</taxon>
        <taxon>Chenopodioideae</taxon>
        <taxon>Anserineae</taxon>
        <taxon>Spinacia</taxon>
    </lineage>
</organism>
<reference evidence="11" key="2">
    <citation type="submission" date="2025-08" db="UniProtKB">
        <authorList>
            <consortium name="RefSeq"/>
        </authorList>
    </citation>
    <scope>IDENTIFICATION</scope>
    <source>
        <tissue evidence="11">Leaf</tissue>
    </source>
</reference>
<dbReference type="InterPro" id="IPR000850">
    <property type="entry name" value="Adenylat/UMP-CMP_kin"/>
</dbReference>
<evidence type="ECO:0000256" key="9">
    <source>
        <dbReference type="RuleBase" id="RU003330"/>
    </source>
</evidence>
<evidence type="ECO:0000256" key="3">
    <source>
        <dbReference type="ARBA" id="ARBA00011245"/>
    </source>
</evidence>
<dbReference type="InterPro" id="IPR006259">
    <property type="entry name" value="Adenyl_kin_sub"/>
</dbReference>
<gene>
    <name evidence="11" type="primary">LOC110792993</name>
</gene>
<dbReference type="CDD" id="cd01428">
    <property type="entry name" value="ADK"/>
    <property type="match status" value="1"/>
</dbReference>
<dbReference type="HAMAP" id="MF_00235">
    <property type="entry name" value="Adenylate_kinase_Adk"/>
    <property type="match status" value="1"/>
</dbReference>
<evidence type="ECO:0000256" key="5">
    <source>
        <dbReference type="ARBA" id="ARBA00022679"/>
    </source>
</evidence>
<evidence type="ECO:0000256" key="7">
    <source>
        <dbReference type="ARBA" id="ARBA00022777"/>
    </source>
</evidence>
<dbReference type="GO" id="GO:0005737">
    <property type="term" value="C:cytoplasm"/>
    <property type="evidence" value="ECO:0000318"/>
    <property type="project" value="GO_Central"/>
</dbReference>
<reference evidence="10" key="1">
    <citation type="journal article" date="2021" name="Nat. Commun.">
        <title>Genomic analyses provide insights into spinach domestication and the genetic basis of agronomic traits.</title>
        <authorList>
            <person name="Cai X."/>
            <person name="Sun X."/>
            <person name="Xu C."/>
            <person name="Sun H."/>
            <person name="Wang X."/>
            <person name="Ge C."/>
            <person name="Zhang Z."/>
            <person name="Wang Q."/>
            <person name="Fei Z."/>
            <person name="Jiao C."/>
            <person name="Wang Q."/>
        </authorList>
    </citation>
    <scope>NUCLEOTIDE SEQUENCE [LARGE SCALE GENOMIC DNA]</scope>
    <source>
        <strain evidence="10">cv. Varoflay</strain>
    </source>
</reference>
<dbReference type="EC" id="2.7.4.3" evidence="4"/>
<keyword evidence="10" id="KW-1185">Reference proteome</keyword>
<dbReference type="PANTHER" id="PTHR23359">
    <property type="entry name" value="NUCLEOTIDE KINASE"/>
    <property type="match status" value="1"/>
</dbReference>
<evidence type="ECO:0000313" key="11">
    <source>
        <dbReference type="RefSeq" id="XP_021853514.2"/>
    </source>
</evidence>
<comment type="subunit">
    <text evidence="3">Monomer.</text>
</comment>
<evidence type="ECO:0000313" key="10">
    <source>
        <dbReference type="Proteomes" id="UP000813463"/>
    </source>
</evidence>
<keyword evidence="6" id="KW-0547">Nucleotide-binding</keyword>
<proteinExistence type="inferred from homology"/>
<evidence type="ECO:0000256" key="8">
    <source>
        <dbReference type="ARBA" id="ARBA00031517"/>
    </source>
</evidence>
<comment type="catalytic activity">
    <reaction evidence="1">
        <text>AMP + ATP = 2 ADP</text>
        <dbReference type="Rhea" id="RHEA:12973"/>
        <dbReference type="ChEBI" id="CHEBI:30616"/>
        <dbReference type="ChEBI" id="CHEBI:456215"/>
        <dbReference type="ChEBI" id="CHEBI:456216"/>
        <dbReference type="EC" id="2.7.4.3"/>
    </reaction>
</comment>
<dbReference type="KEGG" id="soe:110792993"/>
<dbReference type="AlphaFoldDB" id="A0A9R0IQ33"/>
<dbReference type="GO" id="GO:0005524">
    <property type="term" value="F:ATP binding"/>
    <property type="evidence" value="ECO:0007669"/>
    <property type="project" value="InterPro"/>
</dbReference>
<dbReference type="RefSeq" id="XP_021853514.2">
    <property type="nucleotide sequence ID" value="XM_021997822.2"/>
</dbReference>
<evidence type="ECO:0000256" key="4">
    <source>
        <dbReference type="ARBA" id="ARBA00012955"/>
    </source>
</evidence>
<evidence type="ECO:0000256" key="2">
    <source>
        <dbReference type="ARBA" id="ARBA00007220"/>
    </source>
</evidence>
<protein>
    <recommendedName>
        <fullName evidence="4">adenylate kinase</fullName>
        <ecNumber evidence="4">2.7.4.3</ecNumber>
    </recommendedName>
    <alternativeName>
        <fullName evidence="8">ATP:AMP phosphotransferase</fullName>
    </alternativeName>
</protein>
<dbReference type="GeneID" id="110792993"/>
<evidence type="ECO:0000256" key="6">
    <source>
        <dbReference type="ARBA" id="ARBA00022741"/>
    </source>
</evidence>
<dbReference type="Gene3D" id="3.40.50.300">
    <property type="entry name" value="P-loop containing nucleotide triphosphate hydrolases"/>
    <property type="match status" value="1"/>
</dbReference>
<accession>A0A9R0IQ33</accession>
<name>A0A9R0IQ33_SPIOL</name>
<evidence type="ECO:0000256" key="1">
    <source>
        <dbReference type="ARBA" id="ARBA00000582"/>
    </source>
</evidence>
<dbReference type="SUPFAM" id="SSF52540">
    <property type="entry name" value="P-loop containing nucleoside triphosphate hydrolases"/>
    <property type="match status" value="1"/>
</dbReference>
<dbReference type="Proteomes" id="UP000813463">
    <property type="component" value="Chromosome 1"/>
</dbReference>
<dbReference type="GO" id="GO:0004017">
    <property type="term" value="F:AMP kinase activity"/>
    <property type="evidence" value="ECO:0000318"/>
    <property type="project" value="GO_Central"/>
</dbReference>
<dbReference type="Pfam" id="PF00406">
    <property type="entry name" value="ADK"/>
    <property type="match status" value="1"/>
</dbReference>